<evidence type="ECO:0000313" key="7">
    <source>
        <dbReference type="EMBL" id="KAK4541176.1"/>
    </source>
</evidence>
<accession>A0AAV9J8V4</accession>
<organism evidence="7 8">
    <name type="scientific">Oleoguttula mirabilis</name>
    <dbReference type="NCBI Taxonomy" id="1507867"/>
    <lineage>
        <taxon>Eukaryota</taxon>
        <taxon>Fungi</taxon>
        <taxon>Dikarya</taxon>
        <taxon>Ascomycota</taxon>
        <taxon>Pezizomycotina</taxon>
        <taxon>Dothideomycetes</taxon>
        <taxon>Dothideomycetidae</taxon>
        <taxon>Mycosphaerellales</taxon>
        <taxon>Teratosphaeriaceae</taxon>
        <taxon>Oleoguttula</taxon>
    </lineage>
</organism>
<keyword evidence="5 6" id="KW-0472">Membrane</keyword>
<dbReference type="InterPro" id="IPR038213">
    <property type="entry name" value="IFI6/IFI27-like_sf"/>
</dbReference>
<name>A0AAV9J8V4_9PEZI</name>
<keyword evidence="8" id="KW-1185">Reference proteome</keyword>
<dbReference type="Proteomes" id="UP001324427">
    <property type="component" value="Unassembled WGS sequence"/>
</dbReference>
<keyword evidence="4 6" id="KW-1133">Transmembrane helix</keyword>
<proteinExistence type="inferred from homology"/>
<dbReference type="Gene3D" id="6.10.110.10">
    <property type="match status" value="1"/>
</dbReference>
<sequence>MLTAIFDCLCGPANEQATTTSTSTVPGKQYGFTCEKMAYYHNEPITCIEADAAAKVIDALYDAKHRGSSLEQALEELVKANGWWDKAIAKAVLTTLEKTLGAAKVMGGALQRAYEEAVKEAEKMEEFAGEHPVLTGVFCTIVALGVPWLLWPAIVEALGFGELGSFAAAWQSLYGGRVPYGSVFAYLQRLGMTFK</sequence>
<dbReference type="InterPro" id="IPR009311">
    <property type="entry name" value="IFI6/IFI27-like"/>
</dbReference>
<feature type="transmembrane region" description="Helical" evidence="6">
    <location>
        <begin position="133"/>
        <end position="154"/>
    </location>
</feature>
<comment type="subcellular location">
    <subcellularLocation>
        <location evidence="1">Membrane</location>
        <topology evidence="1">Multi-pass membrane protein</topology>
    </subcellularLocation>
</comment>
<comment type="caution">
    <text evidence="7">The sequence shown here is derived from an EMBL/GenBank/DDBJ whole genome shotgun (WGS) entry which is preliminary data.</text>
</comment>
<feature type="transmembrane region" description="Helical" evidence="6">
    <location>
        <begin position="166"/>
        <end position="187"/>
    </location>
</feature>
<evidence type="ECO:0000256" key="3">
    <source>
        <dbReference type="ARBA" id="ARBA00022692"/>
    </source>
</evidence>
<dbReference type="Pfam" id="PF06140">
    <property type="entry name" value="Ifi-6-16"/>
    <property type="match status" value="1"/>
</dbReference>
<keyword evidence="3 6" id="KW-0812">Transmembrane</keyword>
<evidence type="ECO:0000256" key="4">
    <source>
        <dbReference type="ARBA" id="ARBA00022989"/>
    </source>
</evidence>
<evidence type="ECO:0000256" key="6">
    <source>
        <dbReference type="SAM" id="Phobius"/>
    </source>
</evidence>
<dbReference type="EMBL" id="JAVFHQ010000056">
    <property type="protein sequence ID" value="KAK4541176.1"/>
    <property type="molecule type" value="Genomic_DNA"/>
</dbReference>
<evidence type="ECO:0000313" key="8">
    <source>
        <dbReference type="Proteomes" id="UP001324427"/>
    </source>
</evidence>
<evidence type="ECO:0000256" key="2">
    <source>
        <dbReference type="ARBA" id="ARBA00007262"/>
    </source>
</evidence>
<dbReference type="AlphaFoldDB" id="A0AAV9J8V4"/>
<reference evidence="7 8" key="1">
    <citation type="submission" date="2021-11" db="EMBL/GenBank/DDBJ databases">
        <title>Black yeast isolated from Biological Soil Crust.</title>
        <authorList>
            <person name="Kurbessoian T."/>
        </authorList>
    </citation>
    <scope>NUCLEOTIDE SEQUENCE [LARGE SCALE GENOMIC DNA]</scope>
    <source>
        <strain evidence="7 8">CCFEE 5522</strain>
    </source>
</reference>
<evidence type="ECO:0000256" key="5">
    <source>
        <dbReference type="ARBA" id="ARBA00023136"/>
    </source>
</evidence>
<comment type="similarity">
    <text evidence="2">Belongs to the IFI6/IFI27 family.</text>
</comment>
<dbReference type="GO" id="GO:0016020">
    <property type="term" value="C:membrane"/>
    <property type="evidence" value="ECO:0007669"/>
    <property type="project" value="UniProtKB-SubCell"/>
</dbReference>
<protein>
    <submittedName>
        <fullName evidence="7">Uncharacterized protein</fullName>
    </submittedName>
</protein>
<gene>
    <name evidence="7" type="ORF">LTR36_008250</name>
</gene>
<evidence type="ECO:0000256" key="1">
    <source>
        <dbReference type="ARBA" id="ARBA00004141"/>
    </source>
</evidence>